<reference evidence="1" key="1">
    <citation type="journal article" date="2020" name="Stud. Mycol.">
        <title>101 Dothideomycetes genomes: a test case for predicting lifestyles and emergence of pathogens.</title>
        <authorList>
            <person name="Haridas S."/>
            <person name="Albert R."/>
            <person name="Binder M."/>
            <person name="Bloem J."/>
            <person name="Labutti K."/>
            <person name="Salamov A."/>
            <person name="Andreopoulos B."/>
            <person name="Baker S."/>
            <person name="Barry K."/>
            <person name="Bills G."/>
            <person name="Bluhm B."/>
            <person name="Cannon C."/>
            <person name="Castanera R."/>
            <person name="Culley D."/>
            <person name="Daum C."/>
            <person name="Ezra D."/>
            <person name="Gonzalez J."/>
            <person name="Henrissat B."/>
            <person name="Kuo A."/>
            <person name="Liang C."/>
            <person name="Lipzen A."/>
            <person name="Lutzoni F."/>
            <person name="Magnuson J."/>
            <person name="Mondo S."/>
            <person name="Nolan M."/>
            <person name="Ohm R."/>
            <person name="Pangilinan J."/>
            <person name="Park H.-J."/>
            <person name="Ramirez L."/>
            <person name="Alfaro M."/>
            <person name="Sun H."/>
            <person name="Tritt A."/>
            <person name="Yoshinaga Y."/>
            <person name="Zwiers L.-H."/>
            <person name="Turgeon B."/>
            <person name="Goodwin S."/>
            <person name="Spatafora J."/>
            <person name="Crous P."/>
            <person name="Grigoriev I."/>
        </authorList>
    </citation>
    <scope>NUCLEOTIDE SEQUENCE</scope>
    <source>
        <strain evidence="1">CBS 161.51</strain>
    </source>
</reference>
<evidence type="ECO:0000313" key="1">
    <source>
        <dbReference type="EMBL" id="KAF1947513.1"/>
    </source>
</evidence>
<dbReference type="OrthoDB" id="3800294at2759"/>
<keyword evidence="2" id="KW-1185">Reference proteome</keyword>
<organism evidence="1 2">
    <name type="scientific">Clathrospora elynae</name>
    <dbReference type="NCBI Taxonomy" id="706981"/>
    <lineage>
        <taxon>Eukaryota</taxon>
        <taxon>Fungi</taxon>
        <taxon>Dikarya</taxon>
        <taxon>Ascomycota</taxon>
        <taxon>Pezizomycotina</taxon>
        <taxon>Dothideomycetes</taxon>
        <taxon>Pleosporomycetidae</taxon>
        <taxon>Pleosporales</taxon>
        <taxon>Diademaceae</taxon>
        <taxon>Clathrospora</taxon>
    </lineage>
</organism>
<dbReference type="AlphaFoldDB" id="A0A6A5T4I6"/>
<sequence>MSEINSSLNGAKPIRRSLVLDHLYDPQGGDYEQDYYHQYFPEDEDARGLADGGFAAPEVSLGETRAWLGDLCKQEQARAVSSADAASESSELGNATSMFRAEEVGMDTAVLERIKRGEGPRDKVFEDLLAPLRIRDVPKGEESYDDMKQVLLAWNQRIAGNGEDDGISRQKFIAALEERLKVVVGQDGILEPSRRRLLKTIHAYRPETVHFENQNPFDMLVIMWAHICIANPDIRGNDDDWMHLTFKAMTAESELAHRFNLAEGKRFFSEQKAMAMRRGDRAGIKRCTHRWEAYNARLADESHQRTLSQVHHGRRALREISLDELLGLSILQTAQKWAGKETRQRESSPPWTELWDACAEADAKLAQCRQHCLVDLQAVSEVAANQVEEMTTIQNMVLTRTLKFTGEDLVGRDKAAKERIIEARLNDAVTPILMGQTLSGVLESQRVATQILGYVGGMEKGLGELLDAATRRYREYDNLTHLISWDQSLRGRRCGEDVDAEELRLMRSGV</sequence>
<dbReference type="EMBL" id="ML975998">
    <property type="protein sequence ID" value="KAF1947513.1"/>
    <property type="molecule type" value="Genomic_DNA"/>
</dbReference>
<protein>
    <submittedName>
        <fullName evidence="1">Uncharacterized protein</fullName>
    </submittedName>
</protein>
<name>A0A6A5T4I6_9PLEO</name>
<gene>
    <name evidence="1" type="ORF">EJ02DRAFT_91708</name>
</gene>
<evidence type="ECO:0000313" key="2">
    <source>
        <dbReference type="Proteomes" id="UP000800038"/>
    </source>
</evidence>
<accession>A0A6A5T4I6</accession>
<dbReference type="Proteomes" id="UP000800038">
    <property type="component" value="Unassembled WGS sequence"/>
</dbReference>
<proteinExistence type="predicted"/>